<feature type="domain" description="MRH" evidence="11">
    <location>
        <begin position="345"/>
        <end position="470"/>
    </location>
</feature>
<evidence type="ECO:0000256" key="10">
    <source>
        <dbReference type="SAM" id="SignalP"/>
    </source>
</evidence>
<dbReference type="GO" id="GO:0030968">
    <property type="term" value="P:endoplasmic reticulum unfolded protein response"/>
    <property type="evidence" value="ECO:0007669"/>
    <property type="project" value="InterPro"/>
</dbReference>
<dbReference type="PANTHER" id="PTHR15414:SF0">
    <property type="entry name" value="ENDOPLASMIC RETICULUM LECTIN 1"/>
    <property type="match status" value="1"/>
</dbReference>
<dbReference type="InterPro" id="IPR012913">
    <property type="entry name" value="OS9-like_dom"/>
</dbReference>
<comment type="caution">
    <text evidence="12">The sequence shown here is derived from an EMBL/GenBank/DDBJ whole genome shotgun (WGS) entry which is preliminary data.</text>
</comment>
<reference evidence="12 13" key="1">
    <citation type="submission" date="2020-08" db="EMBL/GenBank/DDBJ databases">
        <title>Aphidius gifuensis genome sequencing and assembly.</title>
        <authorList>
            <person name="Du Z."/>
        </authorList>
    </citation>
    <scope>NUCLEOTIDE SEQUENCE [LARGE SCALE GENOMIC DNA]</scope>
    <source>
        <strain evidence="12">YNYX2018</strain>
        <tissue evidence="12">Adults</tissue>
    </source>
</reference>
<dbReference type="InterPro" id="IPR044865">
    <property type="entry name" value="MRH_dom"/>
</dbReference>
<protein>
    <recommendedName>
        <fullName evidence="7">Endoplasmic reticulum lectin 1</fullName>
    </recommendedName>
    <alternativeName>
        <fullName evidence="8">ER lectin</fullName>
    </alternativeName>
</protein>
<dbReference type="GO" id="GO:0005788">
    <property type="term" value="C:endoplasmic reticulum lumen"/>
    <property type="evidence" value="ECO:0007669"/>
    <property type="project" value="UniProtKB-SubCell"/>
</dbReference>
<keyword evidence="4" id="KW-0256">Endoplasmic reticulum</keyword>
<organism evidence="12 13">
    <name type="scientific">Aphidius gifuensis</name>
    <name type="common">Parasitoid wasp</name>
    <dbReference type="NCBI Taxonomy" id="684658"/>
    <lineage>
        <taxon>Eukaryota</taxon>
        <taxon>Metazoa</taxon>
        <taxon>Ecdysozoa</taxon>
        <taxon>Arthropoda</taxon>
        <taxon>Hexapoda</taxon>
        <taxon>Insecta</taxon>
        <taxon>Pterygota</taxon>
        <taxon>Neoptera</taxon>
        <taxon>Endopterygota</taxon>
        <taxon>Hymenoptera</taxon>
        <taxon>Apocrita</taxon>
        <taxon>Ichneumonoidea</taxon>
        <taxon>Braconidae</taxon>
        <taxon>Aphidiinae</taxon>
        <taxon>Aphidius</taxon>
    </lineage>
</organism>
<accession>A0A834XW67</accession>
<dbReference type="Pfam" id="PF07915">
    <property type="entry name" value="PRKCSH"/>
    <property type="match status" value="2"/>
</dbReference>
<feature type="region of interest" description="Disordered" evidence="9">
    <location>
        <begin position="495"/>
        <end position="514"/>
    </location>
</feature>
<evidence type="ECO:0000256" key="9">
    <source>
        <dbReference type="SAM" id="MobiDB-lite"/>
    </source>
</evidence>
<comment type="function">
    <text evidence="6">Probable lectin that binds selectively to improperly folded lumenal proteins. May function in endoplasmic reticulum quality control and endoplasmic reticulum-associated degradation (ERAD) of both non-glycosylated proteins and glycoproteins.</text>
</comment>
<evidence type="ECO:0000256" key="4">
    <source>
        <dbReference type="ARBA" id="ARBA00022824"/>
    </source>
</evidence>
<dbReference type="FunFam" id="2.70.130.10:FF:000003">
    <property type="entry name" value="Endoplasmic reticulum lectin 1"/>
    <property type="match status" value="1"/>
</dbReference>
<evidence type="ECO:0000259" key="11">
    <source>
        <dbReference type="PROSITE" id="PS51914"/>
    </source>
</evidence>
<dbReference type="PROSITE" id="PS51914">
    <property type="entry name" value="MRH"/>
    <property type="match status" value="2"/>
</dbReference>
<dbReference type="Proteomes" id="UP000639338">
    <property type="component" value="Unassembled WGS sequence"/>
</dbReference>
<evidence type="ECO:0000256" key="8">
    <source>
        <dbReference type="ARBA" id="ARBA00041661"/>
    </source>
</evidence>
<evidence type="ECO:0000256" key="7">
    <source>
        <dbReference type="ARBA" id="ARBA00041108"/>
    </source>
</evidence>
<feature type="domain" description="MRH" evidence="11">
    <location>
        <begin position="101"/>
        <end position="235"/>
    </location>
</feature>
<dbReference type="AlphaFoldDB" id="A0A834XW67"/>
<keyword evidence="5" id="KW-1015">Disulfide bond</keyword>
<sequence length="514" mass="58541">MLKKYSLSCLVILVVILIFVSVDGFSGHQNPDVLYKINWPGKIDHNFDEPQEHLEYYPITTADNEKYICTIPVAKEAEKNSAELYTGPNPIDLLTKLVEQNSCSYKLESYWTYEVCHGRYVRQFHEEREGKKIKIQEYSLGTFAKGERERLSVYYDELAKNPDKKLPTKKFDGVPMPYVEIKMTNGTLCDLSNKPRTIKLLYICHQHGKNEILSFEETSSCEYEAIIFTSLICSHPDYGPRGHGEDEINCIPTDKTPKKPKSLAALEAESIKLRHQKVMEGKPQKLYAIFHVDKNSKDGEPRVRVEIHSADEKDLKGDENLGSLLENSGQTVTDISPVKSFLSGKHCLHGGHGWWKYEFCYARSVVQYHVERDGSKLVVDLGKFDKKKHIEWIEANPIKKPKQIHLRKQLSHFYGDGSYCEKTGKSRQTEVRLMCAENQSGSTSSVSLSLHEPKTCEYVLSVESALICDILALADDNGLINNEPTINFEILKTETSSSKTSNKDETTEEKKIEL</sequence>
<name>A0A834XW67_APHGI</name>
<feature type="compositionally biased region" description="Basic and acidic residues" evidence="9">
    <location>
        <begin position="501"/>
        <end position="514"/>
    </location>
</feature>
<gene>
    <name evidence="12" type="ORF">HCN44_010218</name>
</gene>
<evidence type="ECO:0000313" key="13">
    <source>
        <dbReference type="Proteomes" id="UP000639338"/>
    </source>
</evidence>
<keyword evidence="3" id="KW-0677">Repeat</keyword>
<dbReference type="InterPro" id="IPR009011">
    <property type="entry name" value="Man6P_isomerase_rcpt-bd_dom_sf"/>
</dbReference>
<evidence type="ECO:0000256" key="3">
    <source>
        <dbReference type="ARBA" id="ARBA00022737"/>
    </source>
</evidence>
<feature type="chain" id="PRO_5033016595" description="Endoplasmic reticulum lectin 1" evidence="10">
    <location>
        <begin position="25"/>
        <end position="514"/>
    </location>
</feature>
<dbReference type="EMBL" id="JACMRX010000003">
    <property type="protein sequence ID" value="KAF7993623.1"/>
    <property type="molecule type" value="Genomic_DNA"/>
</dbReference>
<dbReference type="GO" id="GO:0030970">
    <property type="term" value="P:retrograde protein transport, ER to cytosol"/>
    <property type="evidence" value="ECO:0007669"/>
    <property type="project" value="TreeGrafter"/>
</dbReference>
<evidence type="ECO:0000256" key="2">
    <source>
        <dbReference type="ARBA" id="ARBA00022729"/>
    </source>
</evidence>
<dbReference type="Gene3D" id="2.70.130.10">
    <property type="entry name" value="Mannose-6-phosphate receptor binding domain"/>
    <property type="match status" value="2"/>
</dbReference>
<evidence type="ECO:0000256" key="6">
    <source>
        <dbReference type="ARBA" id="ARBA00037585"/>
    </source>
</evidence>
<evidence type="ECO:0000256" key="1">
    <source>
        <dbReference type="ARBA" id="ARBA00004319"/>
    </source>
</evidence>
<keyword evidence="2 10" id="KW-0732">Signal</keyword>
<dbReference type="OrthoDB" id="239053at2759"/>
<evidence type="ECO:0000256" key="5">
    <source>
        <dbReference type="ARBA" id="ARBA00023157"/>
    </source>
</evidence>
<proteinExistence type="predicted"/>
<dbReference type="FunFam" id="2.70.130.10:FF:000001">
    <property type="entry name" value="Endoplasmic reticulum lectin 1"/>
    <property type="match status" value="1"/>
</dbReference>
<dbReference type="SUPFAM" id="SSF50911">
    <property type="entry name" value="Mannose 6-phosphate receptor domain"/>
    <property type="match status" value="2"/>
</dbReference>
<comment type="subcellular location">
    <subcellularLocation>
        <location evidence="1">Endoplasmic reticulum lumen</location>
    </subcellularLocation>
</comment>
<feature type="signal peptide" evidence="10">
    <location>
        <begin position="1"/>
        <end position="24"/>
    </location>
</feature>
<evidence type="ECO:0000313" key="12">
    <source>
        <dbReference type="EMBL" id="KAF7993623.1"/>
    </source>
</evidence>
<dbReference type="InterPro" id="IPR045149">
    <property type="entry name" value="OS-9-like"/>
</dbReference>
<keyword evidence="13" id="KW-1185">Reference proteome</keyword>
<dbReference type="PANTHER" id="PTHR15414">
    <property type="entry name" value="OS-9-RELATED"/>
    <property type="match status" value="1"/>
</dbReference>